<comment type="subcellular location">
    <subcellularLocation>
        <location evidence="1 8">Cell membrane</location>
        <topology evidence="1 8">Multi-pass membrane protein</topology>
    </subcellularLocation>
</comment>
<keyword evidence="3" id="KW-1003">Cell membrane</keyword>
<dbReference type="SUPFAM" id="SSF103473">
    <property type="entry name" value="MFS general substrate transporter"/>
    <property type="match status" value="1"/>
</dbReference>
<dbReference type="GO" id="GO:0015347">
    <property type="term" value="F:sodium-independent organic anion transmembrane transporter activity"/>
    <property type="evidence" value="ECO:0007669"/>
    <property type="project" value="TreeGrafter"/>
</dbReference>
<gene>
    <name evidence="9" type="ORF">CGI_10016967</name>
</gene>
<keyword evidence="8" id="KW-0813">Transport</keyword>
<feature type="transmembrane region" description="Helical" evidence="8">
    <location>
        <begin position="712"/>
        <end position="733"/>
    </location>
</feature>
<sequence length="763" mass="85710">MKLKYLQKDILAHQGVETVPFTLGFNDLYGSQDEKSHIWGSSFLNLDNGNSWQTVGTQYPDPDSEDEGEVEDEEWERKHLRYGWGKFTPDCLQVFNSIRWYVFFTCVFSLFQGYLVNGVINAIISTLEKRFELPSSKSGLIVSSNDFIAFFLVLFISFYGGERHKPRLIGLGIITLGIGSFIFSLPHFFTGLYSVSGDADDFENVCYANATSTSCLETNTESNVQNYLYVFMLANALHGAGSTPMFTLGTTYIDNNTKAKNTSFYLGLIYAAASVGVAAGYMLGAQTLSIYTDFDKVNPEDLNLTPIDPRWVGAWWINFLIVGSVMMLITVPVLGFPKRLPGSRKLLEEREEEAYVSAKTEDEDPTQRPGWRDFPRMLAALIMNPTFLFLALATCTEGMIVSGIAAFGAKFFQEKFNLPAPFAGLLMGIVTVPGAGGGMLLGGLLVKKLKLKVRGIIRMDLIVAIIALIFGCLFFIQCPKMQMAGVTSEYITKGDFGDVESNLTGSCNAACHCSSISYEPVCGMDGLVYFSPCHAGCRLNYTWMDGPMGLYGLYLYSKQFYVYSDDEEQYERSSRNYNHFNDVIYRNIQSNERYSHAKRLPGNLSRRLQADLGRRSVAIYRHADDVYHRLTDTNSDFKVKSRTLQLTICVAPKQKTLAIGVQWLFLRLLGTTPGPLILGSIIDSACQVWQEVCGETGSCWVYKKTDMGVKMFIWWCLTKFLSVLFYFCAQYFYKPPVKSFSDDEDEKPSIKPYEFVDAKESVI</sequence>
<protein>
    <recommendedName>
        <fullName evidence="8">Solute carrier organic anion transporter family member</fullName>
    </recommendedName>
</protein>
<proteinExistence type="inferred from homology"/>
<evidence type="ECO:0000256" key="3">
    <source>
        <dbReference type="ARBA" id="ARBA00022475"/>
    </source>
</evidence>
<dbReference type="HOGENOM" id="CLU_008954_1_2_1"/>
<feature type="transmembrane region" description="Helical" evidence="8">
    <location>
        <begin position="168"/>
        <end position="189"/>
    </location>
</feature>
<dbReference type="SUPFAM" id="SSF100895">
    <property type="entry name" value="Kazal-type serine protease inhibitors"/>
    <property type="match status" value="1"/>
</dbReference>
<feature type="transmembrane region" description="Helical" evidence="8">
    <location>
        <begin position="100"/>
        <end position="120"/>
    </location>
</feature>
<dbReference type="InterPro" id="IPR004156">
    <property type="entry name" value="OATP"/>
</dbReference>
<keyword evidence="8" id="KW-0406">Ion transport</keyword>
<dbReference type="PANTHER" id="PTHR11388">
    <property type="entry name" value="ORGANIC ANION TRANSPORTER"/>
    <property type="match status" value="1"/>
</dbReference>
<dbReference type="GO" id="GO:0016323">
    <property type="term" value="C:basolateral plasma membrane"/>
    <property type="evidence" value="ECO:0007669"/>
    <property type="project" value="TreeGrafter"/>
</dbReference>
<name>K1RCR9_MAGGI</name>
<evidence type="ECO:0000256" key="1">
    <source>
        <dbReference type="ARBA" id="ARBA00004651"/>
    </source>
</evidence>
<dbReference type="GO" id="GO:0043252">
    <property type="term" value="P:sodium-independent organic anion transport"/>
    <property type="evidence" value="ECO:0007669"/>
    <property type="project" value="TreeGrafter"/>
</dbReference>
<feature type="transmembrane region" description="Helical" evidence="8">
    <location>
        <begin position="265"/>
        <end position="291"/>
    </location>
</feature>
<evidence type="ECO:0000256" key="2">
    <source>
        <dbReference type="ARBA" id="ARBA00009657"/>
    </source>
</evidence>
<reference evidence="9" key="1">
    <citation type="journal article" date="2012" name="Nature">
        <title>The oyster genome reveals stress adaptation and complexity of shell formation.</title>
        <authorList>
            <person name="Zhang G."/>
            <person name="Fang X."/>
            <person name="Guo X."/>
            <person name="Li L."/>
            <person name="Luo R."/>
            <person name="Xu F."/>
            <person name="Yang P."/>
            <person name="Zhang L."/>
            <person name="Wang X."/>
            <person name="Qi H."/>
            <person name="Xiong Z."/>
            <person name="Que H."/>
            <person name="Xie Y."/>
            <person name="Holland P.W."/>
            <person name="Paps J."/>
            <person name="Zhu Y."/>
            <person name="Wu F."/>
            <person name="Chen Y."/>
            <person name="Wang J."/>
            <person name="Peng C."/>
            <person name="Meng J."/>
            <person name="Yang L."/>
            <person name="Liu J."/>
            <person name="Wen B."/>
            <person name="Zhang N."/>
            <person name="Huang Z."/>
            <person name="Zhu Q."/>
            <person name="Feng Y."/>
            <person name="Mount A."/>
            <person name="Hedgecock D."/>
            <person name="Xu Z."/>
            <person name="Liu Y."/>
            <person name="Domazet-Loso T."/>
            <person name="Du Y."/>
            <person name="Sun X."/>
            <person name="Zhang S."/>
            <person name="Liu B."/>
            <person name="Cheng P."/>
            <person name="Jiang X."/>
            <person name="Li J."/>
            <person name="Fan D."/>
            <person name="Wang W."/>
            <person name="Fu W."/>
            <person name="Wang T."/>
            <person name="Wang B."/>
            <person name="Zhang J."/>
            <person name="Peng Z."/>
            <person name="Li Y."/>
            <person name="Li N."/>
            <person name="Wang J."/>
            <person name="Chen M."/>
            <person name="He Y."/>
            <person name="Tan F."/>
            <person name="Song X."/>
            <person name="Zheng Q."/>
            <person name="Huang R."/>
            <person name="Yang H."/>
            <person name="Du X."/>
            <person name="Chen L."/>
            <person name="Yang M."/>
            <person name="Gaffney P.M."/>
            <person name="Wang S."/>
            <person name="Luo L."/>
            <person name="She Z."/>
            <person name="Ming Y."/>
            <person name="Huang W."/>
            <person name="Zhang S."/>
            <person name="Huang B."/>
            <person name="Zhang Y."/>
            <person name="Qu T."/>
            <person name="Ni P."/>
            <person name="Miao G."/>
            <person name="Wang J."/>
            <person name="Wang Q."/>
            <person name="Steinberg C.E."/>
            <person name="Wang H."/>
            <person name="Li N."/>
            <person name="Qian L."/>
            <person name="Zhang G."/>
            <person name="Li Y."/>
            <person name="Yang H."/>
            <person name="Liu X."/>
            <person name="Wang J."/>
            <person name="Yin Y."/>
            <person name="Wang J."/>
        </authorList>
    </citation>
    <scope>NUCLEOTIDE SEQUENCE [LARGE SCALE GENOMIC DNA]</scope>
    <source>
        <strain evidence="9">05x7-T-G4-1.051#20</strain>
    </source>
</reference>
<dbReference type="InterPro" id="IPR036259">
    <property type="entry name" value="MFS_trans_sf"/>
</dbReference>
<dbReference type="NCBIfam" id="TIGR00805">
    <property type="entry name" value="oat"/>
    <property type="match status" value="1"/>
</dbReference>
<dbReference type="Pfam" id="PF03137">
    <property type="entry name" value="OATP"/>
    <property type="match status" value="2"/>
</dbReference>
<dbReference type="PANTHER" id="PTHR11388:SF100">
    <property type="entry name" value="SOLUTE CARRIER ORGANIC ANION TRANSPORTER FAMILY MEMBER 4A1"/>
    <property type="match status" value="1"/>
</dbReference>
<dbReference type="PROSITE" id="PS51465">
    <property type="entry name" value="KAZAL_2"/>
    <property type="match status" value="1"/>
</dbReference>
<feature type="transmembrane region" description="Helical" evidence="8">
    <location>
        <begin position="227"/>
        <end position="253"/>
    </location>
</feature>
<dbReference type="EMBL" id="JH818707">
    <property type="protein sequence ID" value="EKC41464.1"/>
    <property type="molecule type" value="Genomic_DNA"/>
</dbReference>
<feature type="transmembrane region" description="Helical" evidence="8">
    <location>
        <begin position="457"/>
        <end position="476"/>
    </location>
</feature>
<evidence type="ECO:0000313" key="9">
    <source>
        <dbReference type="EMBL" id="EKC41464.1"/>
    </source>
</evidence>
<dbReference type="GO" id="GO:0006811">
    <property type="term" value="P:monoatomic ion transport"/>
    <property type="evidence" value="ECO:0007669"/>
    <property type="project" value="UniProtKB-KW"/>
</dbReference>
<accession>K1RCR9</accession>
<organism evidence="9">
    <name type="scientific">Magallana gigas</name>
    <name type="common">Pacific oyster</name>
    <name type="synonym">Crassostrea gigas</name>
    <dbReference type="NCBI Taxonomy" id="29159"/>
    <lineage>
        <taxon>Eukaryota</taxon>
        <taxon>Metazoa</taxon>
        <taxon>Spiralia</taxon>
        <taxon>Lophotrochozoa</taxon>
        <taxon>Mollusca</taxon>
        <taxon>Bivalvia</taxon>
        <taxon>Autobranchia</taxon>
        <taxon>Pteriomorphia</taxon>
        <taxon>Ostreida</taxon>
        <taxon>Ostreoidea</taxon>
        <taxon>Ostreidae</taxon>
        <taxon>Magallana</taxon>
    </lineage>
</organism>
<dbReference type="Pfam" id="PF07648">
    <property type="entry name" value="Kazal_2"/>
    <property type="match status" value="1"/>
</dbReference>
<dbReference type="Gene3D" id="1.20.1250.20">
    <property type="entry name" value="MFS general substrate transporter like domains"/>
    <property type="match status" value="1"/>
</dbReference>
<feature type="transmembrane region" description="Helical" evidence="8">
    <location>
        <begin position="421"/>
        <end position="445"/>
    </location>
</feature>
<dbReference type="InterPro" id="IPR002350">
    <property type="entry name" value="Kazal_dom"/>
</dbReference>
<dbReference type="InterPro" id="IPR036058">
    <property type="entry name" value="Kazal_dom_sf"/>
</dbReference>
<feature type="transmembrane region" description="Helical" evidence="8">
    <location>
        <begin position="311"/>
        <end position="336"/>
    </location>
</feature>
<feature type="transmembrane region" description="Helical" evidence="8">
    <location>
        <begin position="140"/>
        <end position="161"/>
    </location>
</feature>
<feature type="transmembrane region" description="Helical" evidence="8">
    <location>
        <begin position="386"/>
        <end position="409"/>
    </location>
</feature>
<keyword evidence="4 8" id="KW-0812">Transmembrane</keyword>
<evidence type="ECO:0000256" key="4">
    <source>
        <dbReference type="ARBA" id="ARBA00022692"/>
    </source>
</evidence>
<evidence type="ECO:0000256" key="6">
    <source>
        <dbReference type="ARBA" id="ARBA00023136"/>
    </source>
</evidence>
<evidence type="ECO:0000256" key="7">
    <source>
        <dbReference type="ARBA" id="ARBA00023157"/>
    </source>
</evidence>
<comment type="caution">
    <text evidence="8">Lacks conserved residue(s) required for the propagation of feature annotation.</text>
</comment>
<evidence type="ECO:0000256" key="8">
    <source>
        <dbReference type="RuleBase" id="RU362056"/>
    </source>
</evidence>
<comment type="similarity">
    <text evidence="2 8">Belongs to the organo anion transporter (TC 2.A.60) family.</text>
</comment>
<keyword evidence="6 8" id="KW-0472">Membrane</keyword>
<evidence type="ECO:0000256" key="5">
    <source>
        <dbReference type="ARBA" id="ARBA00022989"/>
    </source>
</evidence>
<dbReference type="AlphaFoldDB" id="K1RCR9"/>
<keyword evidence="7" id="KW-1015">Disulfide bond</keyword>
<dbReference type="InParanoid" id="K1RCR9"/>
<keyword evidence="5 8" id="KW-1133">Transmembrane helix</keyword>